<name>A0ABT5L2T6_9ALTE</name>
<feature type="chain" id="PRO_5045997340" evidence="1">
    <location>
        <begin position="18"/>
        <end position="128"/>
    </location>
</feature>
<sequence>MKKLLLPILLLSANVFAADAPISIAFELNEMTIPAKDTVNNFESKFEIAFAYNKEVDYVQDKEFKAQFEVIEANGLPQVAIKLFDYDKNEELFPVGNFTLNTNWGSKSEITWWYKATKYSISATPKKR</sequence>
<evidence type="ECO:0000313" key="3">
    <source>
        <dbReference type="Proteomes" id="UP001218788"/>
    </source>
</evidence>
<keyword evidence="1" id="KW-0732">Signal</keyword>
<protein>
    <submittedName>
        <fullName evidence="2">Uncharacterized protein</fullName>
    </submittedName>
</protein>
<evidence type="ECO:0000313" key="2">
    <source>
        <dbReference type="EMBL" id="MDC8831363.1"/>
    </source>
</evidence>
<gene>
    <name evidence="2" type="ORF">OIK42_11385</name>
</gene>
<dbReference type="RefSeq" id="WP_273640615.1">
    <property type="nucleotide sequence ID" value="NZ_JAQQXP010000001.1"/>
</dbReference>
<proteinExistence type="predicted"/>
<keyword evidence="3" id="KW-1185">Reference proteome</keyword>
<reference evidence="2 3" key="1">
    <citation type="submission" date="2022-10" db="EMBL/GenBank/DDBJ databases">
        <title>Alteromonas sp. chi3 Genome sequencing.</title>
        <authorList>
            <person name="Park S."/>
        </authorList>
    </citation>
    <scope>NUCLEOTIDE SEQUENCE [LARGE SCALE GENOMIC DNA]</scope>
    <source>
        <strain evidence="3">chi3</strain>
    </source>
</reference>
<comment type="caution">
    <text evidence="2">The sequence shown here is derived from an EMBL/GenBank/DDBJ whole genome shotgun (WGS) entry which is preliminary data.</text>
</comment>
<dbReference type="EMBL" id="JAQQXP010000001">
    <property type="protein sequence ID" value="MDC8831363.1"/>
    <property type="molecule type" value="Genomic_DNA"/>
</dbReference>
<evidence type="ECO:0000256" key="1">
    <source>
        <dbReference type="SAM" id="SignalP"/>
    </source>
</evidence>
<dbReference type="Proteomes" id="UP001218788">
    <property type="component" value="Unassembled WGS sequence"/>
</dbReference>
<feature type="signal peptide" evidence="1">
    <location>
        <begin position="1"/>
        <end position="17"/>
    </location>
</feature>
<accession>A0ABT5L2T6</accession>
<organism evidence="2 3">
    <name type="scientific">Alteromonas gilva</name>
    <dbReference type="NCBI Taxonomy" id="2987522"/>
    <lineage>
        <taxon>Bacteria</taxon>
        <taxon>Pseudomonadati</taxon>
        <taxon>Pseudomonadota</taxon>
        <taxon>Gammaproteobacteria</taxon>
        <taxon>Alteromonadales</taxon>
        <taxon>Alteromonadaceae</taxon>
        <taxon>Alteromonas/Salinimonas group</taxon>
        <taxon>Alteromonas</taxon>
    </lineage>
</organism>